<dbReference type="RefSeq" id="WP_231115064.1">
    <property type="nucleotide sequence ID" value="NZ_CP017019.1"/>
</dbReference>
<evidence type="ECO:0000313" key="4">
    <source>
        <dbReference type="Proteomes" id="UP000322283"/>
    </source>
</evidence>
<dbReference type="EMBL" id="CP017019">
    <property type="protein sequence ID" value="AOQ24765.1"/>
    <property type="molecule type" value="Genomic_DNA"/>
</dbReference>
<proteinExistence type="predicted"/>
<sequence length="231" mass="26331">MGVIKIKCLGKNSKTYKSLDLTTICPNLEQGNPCPYCYVQSARKFNFHSKQRVDRLPYRGEILHLQRQTIERLNKVGGLRLFSFGDYKPWMDNDLFNIIHDADCVGLKLKAITKQVAFVEKFAPYLHIVNVSVDNVGYGIPHKVAQRLRNKFANVLIRCVVLKDEDIKALAFSDIFTFNHARNSFKFYPKELRQKFNHVLGGRVCGATGTCKDCSLKCGEQLIASRREIAA</sequence>
<organism evidence="1 3">
    <name type="scientific">Neomoorella thermoacetica</name>
    <name type="common">Clostridium thermoaceticum</name>
    <dbReference type="NCBI Taxonomy" id="1525"/>
    <lineage>
        <taxon>Bacteria</taxon>
        <taxon>Bacillati</taxon>
        <taxon>Bacillota</taxon>
        <taxon>Clostridia</taxon>
        <taxon>Neomoorellales</taxon>
        <taxon>Neomoorellaceae</taxon>
        <taxon>Neomoorella</taxon>
    </lineage>
</organism>
<evidence type="ECO:0000313" key="3">
    <source>
        <dbReference type="Proteomes" id="UP000094598"/>
    </source>
</evidence>
<evidence type="ECO:0000313" key="2">
    <source>
        <dbReference type="EMBL" id="TYL15697.1"/>
    </source>
</evidence>
<protein>
    <recommendedName>
        <fullName evidence="5">Radical SAM protein</fullName>
    </recommendedName>
</protein>
<dbReference type="Proteomes" id="UP000094598">
    <property type="component" value="Chromosome"/>
</dbReference>
<gene>
    <name evidence="1" type="ORF">Maut_02337</name>
    <name evidence="2" type="ORF">MTAT_04360</name>
</gene>
<reference evidence="2 4" key="2">
    <citation type="submission" date="2019-05" db="EMBL/GenBank/DDBJ databases">
        <title>Genome sequence of Moorella thermoacetica ATCC 33924.</title>
        <authorList>
            <person name="Poehlein A."/>
            <person name="Bengelsdorf F.R."/>
            <person name="Duerre P."/>
            <person name="Daniel R."/>
        </authorList>
    </citation>
    <scope>NUCLEOTIDE SEQUENCE [LARGE SCALE GENOMIC DNA]</scope>
    <source>
        <strain evidence="2 4">ATCC 33924</strain>
    </source>
</reference>
<dbReference type="Proteomes" id="UP000322283">
    <property type="component" value="Unassembled WGS sequence"/>
</dbReference>
<keyword evidence="4" id="KW-1185">Reference proteome</keyword>
<evidence type="ECO:0000313" key="1">
    <source>
        <dbReference type="EMBL" id="AOQ24765.1"/>
    </source>
</evidence>
<reference evidence="1 3" key="1">
    <citation type="submission" date="2016-08" db="EMBL/GenBank/DDBJ databases">
        <title>Moorella thermoacetica DSM 103132.</title>
        <authorList>
            <person name="Jendresen C.B."/>
            <person name="Redl S.M."/>
            <person name="Jensen T.O."/>
            <person name="Nielsen A.T."/>
        </authorList>
    </citation>
    <scope>NUCLEOTIDE SEQUENCE [LARGE SCALE GENOMIC DNA]</scope>
    <source>
        <strain evidence="1 3">DSM 103132</strain>
    </source>
</reference>
<dbReference type="AlphaFoldDB" id="A0AAC9MVF3"/>
<evidence type="ECO:0008006" key="5">
    <source>
        <dbReference type="Google" id="ProtNLM"/>
    </source>
</evidence>
<dbReference type="EMBL" id="VCDX01000001">
    <property type="protein sequence ID" value="TYL15697.1"/>
    <property type="molecule type" value="Genomic_DNA"/>
</dbReference>
<accession>A0AAC9MVF3</accession>
<name>A0AAC9MVF3_NEOTH</name>